<feature type="transmembrane region" description="Helical" evidence="1">
    <location>
        <begin position="188"/>
        <end position="209"/>
    </location>
</feature>
<dbReference type="RefSeq" id="XP_009036805.1">
    <property type="nucleotide sequence ID" value="XM_009038557.1"/>
</dbReference>
<dbReference type="Pfam" id="PF01757">
    <property type="entry name" value="Acyl_transf_3"/>
    <property type="match status" value="1"/>
</dbReference>
<dbReference type="InParanoid" id="F0Y7V4"/>
<keyword evidence="1" id="KW-1133">Transmembrane helix</keyword>
<dbReference type="OrthoDB" id="202165at2759"/>
<dbReference type="Proteomes" id="UP000002729">
    <property type="component" value="Unassembled WGS sequence"/>
</dbReference>
<keyword evidence="1" id="KW-0472">Membrane</keyword>
<evidence type="ECO:0000256" key="1">
    <source>
        <dbReference type="SAM" id="Phobius"/>
    </source>
</evidence>
<feature type="domain" description="Acyltransferase 3" evidence="2">
    <location>
        <begin position="29"/>
        <end position="254"/>
    </location>
</feature>
<dbReference type="GO" id="GO:0016747">
    <property type="term" value="F:acyltransferase activity, transferring groups other than amino-acyl groups"/>
    <property type="evidence" value="ECO:0007669"/>
    <property type="project" value="InterPro"/>
</dbReference>
<dbReference type="KEGG" id="aaf:AURANDRAFT_63807"/>
<dbReference type="GeneID" id="20224510"/>
<reference evidence="3 4" key="1">
    <citation type="journal article" date="2011" name="Proc. Natl. Acad. Sci. U.S.A.">
        <title>Niche of harmful alga Aureococcus anophagefferens revealed through ecogenomics.</title>
        <authorList>
            <person name="Gobler C.J."/>
            <person name="Berry D.L."/>
            <person name="Dyhrman S.T."/>
            <person name="Wilhelm S.W."/>
            <person name="Salamov A."/>
            <person name="Lobanov A.V."/>
            <person name="Zhang Y."/>
            <person name="Collier J.L."/>
            <person name="Wurch L.L."/>
            <person name="Kustka A.B."/>
            <person name="Dill B.D."/>
            <person name="Shah M."/>
            <person name="VerBerkmoes N.C."/>
            <person name="Kuo A."/>
            <person name="Terry A."/>
            <person name="Pangilinan J."/>
            <person name="Lindquist E.A."/>
            <person name="Lucas S."/>
            <person name="Paulsen I.T."/>
            <person name="Hattenrath-Lehmann T.K."/>
            <person name="Talmage S.C."/>
            <person name="Walker E.A."/>
            <person name="Koch F."/>
            <person name="Burson A.M."/>
            <person name="Marcoval M.A."/>
            <person name="Tang Y.Z."/>
            <person name="Lecleir G.R."/>
            <person name="Coyne K.J."/>
            <person name="Berg G.M."/>
            <person name="Bertrand E.M."/>
            <person name="Saito M.A."/>
            <person name="Gladyshev V.N."/>
            <person name="Grigoriev I.V."/>
        </authorList>
    </citation>
    <scope>NUCLEOTIDE SEQUENCE [LARGE SCALE GENOMIC DNA]</scope>
    <source>
        <strain evidence="4">CCMP 1984</strain>
    </source>
</reference>
<dbReference type="EMBL" id="GL833127">
    <property type="protein sequence ID" value="EGB08827.1"/>
    <property type="molecule type" value="Genomic_DNA"/>
</dbReference>
<organism evidence="4">
    <name type="scientific">Aureococcus anophagefferens</name>
    <name type="common">Harmful bloom alga</name>
    <dbReference type="NCBI Taxonomy" id="44056"/>
    <lineage>
        <taxon>Eukaryota</taxon>
        <taxon>Sar</taxon>
        <taxon>Stramenopiles</taxon>
        <taxon>Ochrophyta</taxon>
        <taxon>Pelagophyceae</taxon>
        <taxon>Pelagomonadales</taxon>
        <taxon>Pelagomonadaceae</taxon>
        <taxon>Aureococcus</taxon>
    </lineage>
</organism>
<keyword evidence="1" id="KW-0812">Transmembrane</keyword>
<sequence>MYRSMYPHSPLALSFQPQRPRVPRLEFVSGSRCLASLWIVCQHFSPHSSDGALVKALWRSDAAVDYFIVLSGFVTHWASRGAFAALQRHRDDAARWRDGAKKWYGRRFGRVLLATYVAMAASWAMVAAAGGDAAPGHVGRCVLLVESWLAPARWCPDGQTWTVAALAPSWLLYPAVYDRLVYERPAKVLAPLGLALAALPTAVAVGLLRRGDAPFGSVHDAMYLWPPAQLCDFLLGAVRGRKRERHAQLQRLRSRPCSTRFG</sequence>
<protein>
    <recommendedName>
        <fullName evidence="2">Acyltransferase 3 domain-containing protein</fullName>
    </recommendedName>
</protein>
<name>F0Y7V4_AURAN</name>
<dbReference type="InterPro" id="IPR002656">
    <property type="entry name" value="Acyl_transf_3_dom"/>
</dbReference>
<feature type="transmembrane region" description="Helical" evidence="1">
    <location>
        <begin position="111"/>
        <end position="130"/>
    </location>
</feature>
<gene>
    <name evidence="3" type="ORF">AURANDRAFT_63807</name>
</gene>
<evidence type="ECO:0000259" key="2">
    <source>
        <dbReference type="Pfam" id="PF01757"/>
    </source>
</evidence>
<keyword evidence="4" id="KW-1185">Reference proteome</keyword>
<proteinExistence type="predicted"/>
<accession>F0Y7V4</accession>
<dbReference type="AlphaFoldDB" id="F0Y7V4"/>
<evidence type="ECO:0000313" key="3">
    <source>
        <dbReference type="EMBL" id="EGB08827.1"/>
    </source>
</evidence>
<evidence type="ECO:0000313" key="4">
    <source>
        <dbReference type="Proteomes" id="UP000002729"/>
    </source>
</evidence>